<dbReference type="InterPro" id="IPR001296">
    <property type="entry name" value="Glyco_trans_1"/>
</dbReference>
<dbReference type="InterPro" id="IPR027417">
    <property type="entry name" value="P-loop_NTPase"/>
</dbReference>
<accession>A0A4Y3TU16</accession>
<gene>
    <name evidence="3" type="ORF">APE01nite_10150</name>
</gene>
<evidence type="ECO:0000259" key="2">
    <source>
        <dbReference type="Pfam" id="PF13477"/>
    </source>
</evidence>
<dbReference type="Proteomes" id="UP000317730">
    <property type="component" value="Unassembled WGS sequence"/>
</dbReference>
<organism evidence="3 4">
    <name type="scientific">Acetobacter peroxydans</name>
    <dbReference type="NCBI Taxonomy" id="104098"/>
    <lineage>
        <taxon>Bacteria</taxon>
        <taxon>Pseudomonadati</taxon>
        <taxon>Pseudomonadota</taxon>
        <taxon>Alphaproteobacteria</taxon>
        <taxon>Acetobacterales</taxon>
        <taxon>Acetobacteraceae</taxon>
        <taxon>Acetobacter</taxon>
    </lineage>
</organism>
<feature type="domain" description="Glycosyltransferase subfamily 4-like N-terminal" evidence="2">
    <location>
        <begin position="3"/>
        <end position="121"/>
    </location>
</feature>
<feature type="domain" description="Glycosyl transferase family 1" evidence="1">
    <location>
        <begin position="184"/>
        <end position="350"/>
    </location>
</feature>
<evidence type="ECO:0000313" key="4">
    <source>
        <dbReference type="Proteomes" id="UP000317730"/>
    </source>
</evidence>
<dbReference type="Pfam" id="PF13477">
    <property type="entry name" value="Glyco_trans_4_2"/>
    <property type="match status" value="1"/>
</dbReference>
<dbReference type="Gene3D" id="3.40.50.2000">
    <property type="entry name" value="Glycogen Phosphorylase B"/>
    <property type="match status" value="2"/>
</dbReference>
<dbReference type="GO" id="GO:0016757">
    <property type="term" value="F:glycosyltransferase activity"/>
    <property type="evidence" value="ECO:0007669"/>
    <property type="project" value="TreeGrafter"/>
</dbReference>
<protein>
    <recommendedName>
        <fullName evidence="5">Glycosyl transferase family 1</fullName>
    </recommendedName>
</protein>
<evidence type="ECO:0000313" key="3">
    <source>
        <dbReference type="EMBL" id="GEB85218.1"/>
    </source>
</evidence>
<proteinExistence type="predicted"/>
<dbReference type="Pfam" id="PF00534">
    <property type="entry name" value="Glycos_transf_1"/>
    <property type="match status" value="1"/>
</dbReference>
<dbReference type="SUPFAM" id="SSF53756">
    <property type="entry name" value="UDP-Glycosyltransferase/glycogen phosphorylase"/>
    <property type="match status" value="1"/>
</dbReference>
<dbReference type="EMBL" id="BJMV01000004">
    <property type="protein sequence ID" value="GEB85218.1"/>
    <property type="molecule type" value="Genomic_DNA"/>
</dbReference>
<comment type="caution">
    <text evidence="3">The sequence shown here is derived from an EMBL/GenBank/DDBJ whole genome shotgun (WGS) entry which is preliminary data.</text>
</comment>
<dbReference type="InterPro" id="IPR028098">
    <property type="entry name" value="Glyco_trans_4-like_N"/>
</dbReference>
<dbReference type="SUPFAM" id="SSF52540">
    <property type="entry name" value="P-loop containing nucleoside triphosphate hydrolases"/>
    <property type="match status" value="1"/>
</dbReference>
<reference evidence="3 4" key="1">
    <citation type="submission" date="2019-06" db="EMBL/GenBank/DDBJ databases">
        <title>Whole genome shotgun sequence of Acetobacter peroxydans NBRC 13755.</title>
        <authorList>
            <person name="Hosoyama A."/>
            <person name="Uohara A."/>
            <person name="Ohji S."/>
            <person name="Ichikawa N."/>
        </authorList>
    </citation>
    <scope>NUCLEOTIDE SEQUENCE [LARGE SCALE GENOMIC DNA]</scope>
    <source>
        <strain evidence="3 4">NBRC 13755</strain>
    </source>
</reference>
<evidence type="ECO:0008006" key="5">
    <source>
        <dbReference type="Google" id="ProtNLM"/>
    </source>
</evidence>
<dbReference type="PANTHER" id="PTHR12526:SF638">
    <property type="entry name" value="SPORE COAT PROTEIN SA"/>
    <property type="match status" value="1"/>
</dbReference>
<evidence type="ECO:0000259" key="1">
    <source>
        <dbReference type="Pfam" id="PF00534"/>
    </source>
</evidence>
<dbReference type="CDD" id="cd03808">
    <property type="entry name" value="GT4_CapM-like"/>
    <property type="match status" value="1"/>
</dbReference>
<dbReference type="AlphaFoldDB" id="A0A4Y3TU16"/>
<dbReference type="PANTHER" id="PTHR12526">
    <property type="entry name" value="GLYCOSYLTRANSFERASE"/>
    <property type="match status" value="1"/>
</dbReference>
<name>A0A4Y3TU16_9PROT</name>
<sequence length="798" mass="90465">MPKILYLISEDWFFCSHFLARAKAAQNAGFEVVVMTHVGSHADTIRSHGLRVLPWNLDRRSLNPLDELKSIFQVWRVYQAERPFLVHHVALKPLLHGSLAARFSGIRHVINAPVGMGYIFSSSDWRARLLRIPIRLALRLLLNPRGSRVIFESPDAEKDFIEEHTVRPEDARLIRGAGVDLALFQPTPEPDGVPAVILPARMLWDKGVKEFVTAARQLKAEGMKARFLLAGAPDTGNFAAIPEETLHAWEKEGVVEYLGFRSDIPDLLRQCAIICLPSAYREGLPKALLEGLAAARPIVTTDVEGCRETVVEGVNGLMVPPRDPTRLANALRSLLADRPKRILMGQASRKLAETEFSQEKVISETLAVYDEFWNAERLRNIVTIKGFRGFPRSRSSIFSFLKKFRRSRNWTKYRKDRFAKKLKGIFSRRANKRWGGISNVNANEGNMKEVVIHIGGGKCGSTALQQFLTYNDELTSKNGNKKYIYCVIQSDGSIIHGTTLNDAVQQYDPIGFSSVPIPLGKDAAMLFKQGIMDVLKLADDQTVPIISCEAWGEFHSLFKEYGIFDGINGVKFKALLFVRPQVAWLNSAWWQWGAWSRLSFEEWIRKYGLTTCDWNNMACGWEALHKDIEVTVCDTARYDGSNNQQALVDFLDVKVPDNVTVNAFANQGAPRALIEFFARNREFRPSEHDALIEFTLKQYVQFQGQRAPFVINQATQKFICETFWEKNRSLARFFTPADREVFLEDIKWFPRAYLEDAPQGDTPQSDVDRLIADLIGAIVTLSGDLQKTRYELYNSKAK</sequence>
<keyword evidence="4" id="KW-1185">Reference proteome</keyword>